<name>A0ABV5Z4U1_9STAP</name>
<comment type="caution">
    <text evidence="1">The sequence shown here is derived from an EMBL/GenBank/DDBJ whole genome shotgun (WGS) entry which is preliminary data.</text>
</comment>
<gene>
    <name evidence="1" type="ORF">ACFFLE_08235</name>
</gene>
<keyword evidence="2" id="KW-1185">Reference proteome</keyword>
<evidence type="ECO:0000313" key="2">
    <source>
        <dbReference type="Proteomes" id="UP001589740"/>
    </source>
</evidence>
<proteinExistence type="predicted"/>
<protein>
    <submittedName>
        <fullName evidence="1">6-phosphogluconolactonase</fullName>
    </submittedName>
</protein>
<dbReference type="Proteomes" id="UP001589740">
    <property type="component" value="Unassembled WGS sequence"/>
</dbReference>
<organism evidence="1 2">
    <name type="scientific">Salinicoccus siamensis</name>
    <dbReference type="NCBI Taxonomy" id="381830"/>
    <lineage>
        <taxon>Bacteria</taxon>
        <taxon>Bacillati</taxon>
        <taxon>Bacillota</taxon>
        <taxon>Bacilli</taxon>
        <taxon>Bacillales</taxon>
        <taxon>Staphylococcaceae</taxon>
        <taxon>Salinicoccus</taxon>
    </lineage>
</organism>
<sequence>MAMNFKIFKDKTLVSDYIADIVRKQIHNNPTSVLGLEMNEELDESYEKLVEESKIHPANYAQVYIVTINKDGNAEVFNDLDIPENQLKMEGTKESMKAVLDDKKQANLTVLSIGANKKVGYSGSEGNDQLFESREMVLVATGNDKAKAVRDLYDAAENGQEDFAKVKKHRMVTVVMDSEAASQLDRDIVDYYTSEFA</sequence>
<dbReference type="EMBL" id="JBHMAH010000028">
    <property type="protein sequence ID" value="MFB9861083.1"/>
    <property type="molecule type" value="Genomic_DNA"/>
</dbReference>
<reference evidence="1 2" key="1">
    <citation type="submission" date="2024-09" db="EMBL/GenBank/DDBJ databases">
        <authorList>
            <person name="Sun Q."/>
            <person name="Mori K."/>
        </authorList>
    </citation>
    <scope>NUCLEOTIDE SEQUENCE [LARGE SCALE GENOMIC DNA]</scope>
    <source>
        <strain evidence="1 2">JCM 12822</strain>
    </source>
</reference>
<dbReference type="RefSeq" id="WP_380570649.1">
    <property type="nucleotide sequence ID" value="NZ_JBHMAH010000028.1"/>
</dbReference>
<dbReference type="Gene3D" id="3.40.50.1360">
    <property type="match status" value="1"/>
</dbReference>
<evidence type="ECO:0000313" key="1">
    <source>
        <dbReference type="EMBL" id="MFB9861083.1"/>
    </source>
</evidence>
<dbReference type="SUPFAM" id="SSF100950">
    <property type="entry name" value="NagB/RpiA/CoA transferase-like"/>
    <property type="match status" value="1"/>
</dbReference>
<accession>A0ABV5Z4U1</accession>
<dbReference type="InterPro" id="IPR037171">
    <property type="entry name" value="NagB/RpiA_transferase-like"/>
</dbReference>